<gene>
    <name evidence="18" type="primary">Slc30a2</name>
    <name evidence="18" type="ORF">T03_129</name>
</gene>
<dbReference type="GO" id="GO:0005385">
    <property type="term" value="F:zinc ion transmembrane transporter activity"/>
    <property type="evidence" value="ECO:0007669"/>
    <property type="project" value="UniProtKB-ARBA"/>
</dbReference>
<keyword evidence="9" id="KW-0406">Ion transport</keyword>
<dbReference type="Proteomes" id="UP000054653">
    <property type="component" value="Unassembled WGS sequence"/>
</dbReference>
<dbReference type="OMA" id="HDHENQH"/>
<feature type="domain" description="Cation efflux protein cytoplasmic" evidence="17">
    <location>
        <begin position="378"/>
        <end position="452"/>
    </location>
</feature>
<feature type="non-terminal residue" evidence="18">
    <location>
        <position position="1"/>
    </location>
</feature>
<feature type="transmembrane region" description="Helical" evidence="14">
    <location>
        <begin position="203"/>
        <end position="220"/>
    </location>
</feature>
<feature type="region of interest" description="Disordered" evidence="13">
    <location>
        <begin position="112"/>
        <end position="149"/>
    </location>
</feature>
<feature type="compositionally biased region" description="Low complexity" evidence="13">
    <location>
        <begin position="112"/>
        <end position="127"/>
    </location>
</feature>
<evidence type="ECO:0000256" key="4">
    <source>
        <dbReference type="ARBA" id="ARBA00022692"/>
    </source>
</evidence>
<proteinExistence type="inferred from homology"/>
<dbReference type="GO" id="GO:0030658">
    <property type="term" value="C:transport vesicle membrane"/>
    <property type="evidence" value="ECO:0007669"/>
    <property type="project" value="UniProtKB-SubCell"/>
</dbReference>
<feature type="transmembrane region" description="Helical" evidence="14">
    <location>
        <begin position="345"/>
        <end position="366"/>
    </location>
</feature>
<accession>A0A0V1D630</accession>
<evidence type="ECO:0000259" key="16">
    <source>
        <dbReference type="Pfam" id="PF01545"/>
    </source>
</evidence>
<dbReference type="PANTHER" id="PTHR11562:SF17">
    <property type="entry name" value="RE54080P-RELATED"/>
    <property type="match status" value="1"/>
</dbReference>
<dbReference type="PANTHER" id="PTHR11562">
    <property type="entry name" value="CATION EFFLUX PROTEIN/ ZINC TRANSPORTER"/>
    <property type="match status" value="1"/>
</dbReference>
<keyword evidence="8 14" id="KW-1133">Transmembrane helix</keyword>
<feature type="transmembrane region" description="Helical" evidence="14">
    <location>
        <begin position="316"/>
        <end position="339"/>
    </location>
</feature>
<dbReference type="GO" id="GO:0005886">
    <property type="term" value="C:plasma membrane"/>
    <property type="evidence" value="ECO:0007669"/>
    <property type="project" value="TreeGrafter"/>
</dbReference>
<evidence type="ECO:0000313" key="19">
    <source>
        <dbReference type="Proteomes" id="UP000054653"/>
    </source>
</evidence>
<dbReference type="Gene3D" id="1.20.1510.10">
    <property type="entry name" value="Cation efflux protein transmembrane domain"/>
    <property type="match status" value="1"/>
</dbReference>
<reference evidence="18 19" key="1">
    <citation type="submission" date="2015-01" db="EMBL/GenBank/DDBJ databases">
        <title>Evolution of Trichinella species and genotypes.</title>
        <authorList>
            <person name="Korhonen P.K."/>
            <person name="Edoardo P."/>
            <person name="Giuseppe L.R."/>
            <person name="Gasser R.B."/>
        </authorList>
    </citation>
    <scope>NUCLEOTIDE SEQUENCE [LARGE SCALE GENOMIC DNA]</scope>
    <source>
        <strain evidence="18">ISS120</strain>
    </source>
</reference>
<dbReference type="Pfam" id="PF01545">
    <property type="entry name" value="Cation_efflux"/>
    <property type="match status" value="1"/>
</dbReference>
<sequence>LFKLLCLKSVLFISFTTAPSTKLWSITATDPTGKPPCKTSSRLTMPVGTQWWLLFDVNANSDIHETISRPCEKMIEMKKNDCKHSYFPDYQSSSSHICSCYQNPAPTVVLNHNNNINNNNNSNNNNNGSKCLSSDSESKSTEENDSDVSNHCHNGSRKIYSTNSRDKRVLLISIFLCFFFMAAEIIGGYFAGSLAIMTDAAHLLTDLASFLISLFSMYVASRPATRRMSFGWHRAEVLGALVSVILIWVITGILVYIAIERLIYKTFDIDAKVMMITAAVVLHCLGGHGHSHNSASSANHLKSNIKESKNINVRAAFIHVLGDFCQSVGVLAAAFVIYYKPDLTIVDPICTFIFSVLVLITTVNIVKDVLNVLMEGSPRSISFNEVFSTLRSIEGVEKVHDLRIWSLTMDKIALSVHLAVNNDCNAQELLKNATSTLRRRYNVYESTVQIERFSNDMVQCLRCEPPNL</sequence>
<comment type="catalytic activity">
    <reaction evidence="12">
        <text>Zn(2+)(in) + 2 H(+)(out) = Zn(2+)(out) + 2 H(+)(in)</text>
        <dbReference type="Rhea" id="RHEA:72627"/>
        <dbReference type="ChEBI" id="CHEBI:15378"/>
        <dbReference type="ChEBI" id="CHEBI:29105"/>
    </reaction>
</comment>
<dbReference type="InterPro" id="IPR002524">
    <property type="entry name" value="Cation_efflux"/>
</dbReference>
<comment type="subcellular location">
    <subcellularLocation>
        <location evidence="1">Cytoplasmic vesicle</location>
        <location evidence="1">Secretory vesicle membrane</location>
        <topology evidence="1">Multi-pass membrane protein</topology>
    </subcellularLocation>
</comment>
<evidence type="ECO:0000313" key="18">
    <source>
        <dbReference type="EMBL" id="KRY56958.1"/>
    </source>
</evidence>
<evidence type="ECO:0000256" key="14">
    <source>
        <dbReference type="SAM" id="Phobius"/>
    </source>
</evidence>
<dbReference type="Pfam" id="PF16916">
    <property type="entry name" value="ZT_dimer"/>
    <property type="match status" value="1"/>
</dbReference>
<keyword evidence="4 14" id="KW-0812">Transmembrane</keyword>
<keyword evidence="19" id="KW-1185">Reference proteome</keyword>
<feature type="transmembrane region" description="Helical" evidence="14">
    <location>
        <begin position="240"/>
        <end position="259"/>
    </location>
</feature>
<comment type="similarity">
    <text evidence="2">Belongs to the cation diffusion facilitator (CDF) transporter (TC 2.A.4) family. SLC30A subfamily.</text>
</comment>
<evidence type="ECO:0000256" key="6">
    <source>
        <dbReference type="ARBA" id="ARBA00022833"/>
    </source>
</evidence>
<evidence type="ECO:0000256" key="8">
    <source>
        <dbReference type="ARBA" id="ARBA00022989"/>
    </source>
</evidence>
<evidence type="ECO:0000256" key="13">
    <source>
        <dbReference type="SAM" id="MobiDB-lite"/>
    </source>
</evidence>
<evidence type="ECO:0000256" key="1">
    <source>
        <dbReference type="ARBA" id="ARBA00004638"/>
    </source>
</evidence>
<keyword evidence="10 14" id="KW-0472">Membrane</keyword>
<feature type="domain" description="Cation efflux protein transmembrane" evidence="16">
    <location>
        <begin position="170"/>
        <end position="374"/>
    </location>
</feature>
<dbReference type="InterPro" id="IPR027470">
    <property type="entry name" value="Cation_efflux_CTD"/>
</dbReference>
<evidence type="ECO:0000256" key="2">
    <source>
        <dbReference type="ARBA" id="ARBA00008873"/>
    </source>
</evidence>
<keyword evidence="7" id="KW-0864">Zinc transport</keyword>
<protein>
    <submittedName>
        <fullName evidence="18">Zinc transporter 2</fullName>
    </submittedName>
</protein>
<dbReference type="InterPro" id="IPR050681">
    <property type="entry name" value="CDF/SLC30A"/>
</dbReference>
<feature type="transmembrane region" description="Helical" evidence="14">
    <location>
        <begin position="169"/>
        <end position="191"/>
    </location>
</feature>
<evidence type="ECO:0000256" key="12">
    <source>
        <dbReference type="ARBA" id="ARBA00048349"/>
    </source>
</evidence>
<dbReference type="AlphaFoldDB" id="A0A0V1D630"/>
<evidence type="ECO:0000256" key="7">
    <source>
        <dbReference type="ARBA" id="ARBA00022906"/>
    </source>
</evidence>
<comment type="caution">
    <text evidence="18">The sequence shown here is derived from an EMBL/GenBank/DDBJ whole genome shotgun (WGS) entry which is preliminary data.</text>
</comment>
<dbReference type="EMBL" id="JYDI01000037">
    <property type="protein sequence ID" value="KRY56958.1"/>
    <property type="molecule type" value="Genomic_DNA"/>
</dbReference>
<keyword evidence="6" id="KW-0862">Zinc</keyword>
<evidence type="ECO:0000256" key="3">
    <source>
        <dbReference type="ARBA" id="ARBA00022448"/>
    </source>
</evidence>
<dbReference type="InterPro" id="IPR036837">
    <property type="entry name" value="Cation_efflux_CTD_sf"/>
</dbReference>
<evidence type="ECO:0000259" key="17">
    <source>
        <dbReference type="Pfam" id="PF16916"/>
    </source>
</evidence>
<dbReference type="SUPFAM" id="SSF160240">
    <property type="entry name" value="Cation efflux protein cytoplasmic domain-like"/>
    <property type="match status" value="1"/>
</dbReference>
<dbReference type="InterPro" id="IPR058533">
    <property type="entry name" value="Cation_efflux_TM"/>
</dbReference>
<name>A0A0V1D630_TRIBR</name>
<evidence type="ECO:0000256" key="10">
    <source>
        <dbReference type="ARBA" id="ARBA00023136"/>
    </source>
</evidence>
<keyword evidence="3" id="KW-0813">Transport</keyword>
<dbReference type="FunFam" id="1.20.1510.10:FF:000002">
    <property type="entry name" value="zinc transporter 3 isoform X1"/>
    <property type="match status" value="1"/>
</dbReference>
<dbReference type="GO" id="GO:0046872">
    <property type="term" value="F:metal ion binding"/>
    <property type="evidence" value="ECO:0007669"/>
    <property type="project" value="UniProtKB-KW"/>
</dbReference>
<evidence type="ECO:0000256" key="5">
    <source>
        <dbReference type="ARBA" id="ARBA00022723"/>
    </source>
</evidence>
<keyword evidence="11" id="KW-0968">Cytoplasmic vesicle</keyword>
<feature type="chain" id="PRO_5006876453" evidence="15">
    <location>
        <begin position="19"/>
        <end position="468"/>
    </location>
</feature>
<keyword evidence="15" id="KW-0732">Signal</keyword>
<dbReference type="NCBIfam" id="TIGR01297">
    <property type="entry name" value="CDF"/>
    <property type="match status" value="1"/>
</dbReference>
<feature type="signal peptide" evidence="15">
    <location>
        <begin position="1"/>
        <end position="18"/>
    </location>
</feature>
<dbReference type="OrthoDB" id="9944568at2759"/>
<dbReference type="GO" id="GO:0010043">
    <property type="term" value="P:response to zinc ion"/>
    <property type="evidence" value="ECO:0007669"/>
    <property type="project" value="TreeGrafter"/>
</dbReference>
<evidence type="ECO:0000256" key="9">
    <source>
        <dbReference type="ARBA" id="ARBA00023065"/>
    </source>
</evidence>
<evidence type="ECO:0000256" key="11">
    <source>
        <dbReference type="ARBA" id="ARBA00023329"/>
    </source>
</evidence>
<dbReference type="SUPFAM" id="SSF161111">
    <property type="entry name" value="Cation efflux protein transmembrane domain-like"/>
    <property type="match status" value="1"/>
</dbReference>
<organism evidence="18 19">
    <name type="scientific">Trichinella britovi</name>
    <name type="common">Parasitic roundworm</name>
    <dbReference type="NCBI Taxonomy" id="45882"/>
    <lineage>
        <taxon>Eukaryota</taxon>
        <taxon>Metazoa</taxon>
        <taxon>Ecdysozoa</taxon>
        <taxon>Nematoda</taxon>
        <taxon>Enoplea</taxon>
        <taxon>Dorylaimia</taxon>
        <taxon>Trichinellida</taxon>
        <taxon>Trichinellidae</taxon>
        <taxon>Trichinella</taxon>
    </lineage>
</organism>
<dbReference type="InterPro" id="IPR027469">
    <property type="entry name" value="Cation_efflux_TMD_sf"/>
</dbReference>
<evidence type="ECO:0000256" key="15">
    <source>
        <dbReference type="SAM" id="SignalP"/>
    </source>
</evidence>
<keyword evidence="5" id="KW-0479">Metal-binding</keyword>